<proteinExistence type="inferred from homology"/>
<dbReference type="EMBL" id="QFYQ01000001">
    <property type="protein sequence ID" value="RAK55778.1"/>
    <property type="molecule type" value="Genomic_DNA"/>
</dbReference>
<dbReference type="PANTHER" id="PTHR43300:SF11">
    <property type="entry name" value="ACETYLTRANSFERASE RV3034C-RELATED"/>
    <property type="match status" value="1"/>
</dbReference>
<evidence type="ECO:0000313" key="3">
    <source>
        <dbReference type="Proteomes" id="UP000249254"/>
    </source>
</evidence>
<accession>A0A328AS73</accession>
<organism evidence="2 3">
    <name type="scientific">Phenylobacterium soli</name>
    <dbReference type="NCBI Taxonomy" id="2170551"/>
    <lineage>
        <taxon>Bacteria</taxon>
        <taxon>Pseudomonadati</taxon>
        <taxon>Pseudomonadota</taxon>
        <taxon>Alphaproteobacteria</taxon>
        <taxon>Caulobacterales</taxon>
        <taxon>Caulobacteraceae</taxon>
        <taxon>Phenylobacterium</taxon>
    </lineage>
</organism>
<dbReference type="InterPro" id="IPR050179">
    <property type="entry name" value="Trans_hexapeptide_repeat"/>
</dbReference>
<reference evidence="3" key="1">
    <citation type="submission" date="2018-05" db="EMBL/GenBank/DDBJ databases">
        <authorList>
            <person name="Li X."/>
        </authorList>
    </citation>
    <scope>NUCLEOTIDE SEQUENCE [LARGE SCALE GENOMIC DNA]</scope>
    <source>
        <strain evidence="3">LX32</strain>
    </source>
</reference>
<name>A0A328AS73_9CAUL</name>
<protein>
    <submittedName>
        <fullName evidence="2">Antibiotic acetyltransferase</fullName>
    </submittedName>
</protein>
<dbReference type="Pfam" id="PF00132">
    <property type="entry name" value="Hexapep"/>
    <property type="match status" value="1"/>
</dbReference>
<keyword evidence="3" id="KW-1185">Reference proteome</keyword>
<dbReference type="CDD" id="cd03349">
    <property type="entry name" value="LbH_XAT"/>
    <property type="match status" value="1"/>
</dbReference>
<dbReference type="PANTHER" id="PTHR43300">
    <property type="entry name" value="ACETYLTRANSFERASE"/>
    <property type="match status" value="1"/>
</dbReference>
<dbReference type="InterPro" id="IPR011004">
    <property type="entry name" value="Trimer_LpxA-like_sf"/>
</dbReference>
<dbReference type="RefSeq" id="WP_111529526.1">
    <property type="nucleotide sequence ID" value="NZ_JBHRSG010000003.1"/>
</dbReference>
<dbReference type="OrthoDB" id="9815592at2"/>
<evidence type="ECO:0000313" key="2">
    <source>
        <dbReference type="EMBL" id="RAK55778.1"/>
    </source>
</evidence>
<comment type="similarity">
    <text evidence="1">Belongs to the transferase hexapeptide repeat family.</text>
</comment>
<gene>
    <name evidence="2" type="ORF">DJ017_15300</name>
</gene>
<dbReference type="Gene3D" id="2.160.10.10">
    <property type="entry name" value="Hexapeptide repeat proteins"/>
    <property type="match status" value="1"/>
</dbReference>
<dbReference type="GO" id="GO:0016740">
    <property type="term" value="F:transferase activity"/>
    <property type="evidence" value="ECO:0007669"/>
    <property type="project" value="UniProtKB-KW"/>
</dbReference>
<dbReference type="SUPFAM" id="SSF51161">
    <property type="entry name" value="Trimeric LpxA-like enzymes"/>
    <property type="match status" value="1"/>
</dbReference>
<evidence type="ECO:0000256" key="1">
    <source>
        <dbReference type="ARBA" id="ARBA00007274"/>
    </source>
</evidence>
<comment type="caution">
    <text evidence="2">The sequence shown here is derived from an EMBL/GenBank/DDBJ whole genome shotgun (WGS) entry which is preliminary data.</text>
</comment>
<sequence length="195" mass="21059">MTANGVTGTAGNSPVSFGRYTYGFDRVRVMQWGEGAALRVGSFCSLAEEITFILGGNHRTDWISTYPFGHIHQAELGDPQVAGHPATRGDIVIGHDVWLAHGCTIMSGVTIGDGAAVGARAVVSRDVPPYAIVAGNPAEVVRFRFDEEVRELLLALRWWDLPLETIRELTATLCSAPTPALLRELIARHRPELGG</sequence>
<dbReference type="AlphaFoldDB" id="A0A328AS73"/>
<dbReference type="Proteomes" id="UP000249254">
    <property type="component" value="Unassembled WGS sequence"/>
</dbReference>
<dbReference type="InterPro" id="IPR001451">
    <property type="entry name" value="Hexapep"/>
</dbReference>
<keyword evidence="2" id="KW-0808">Transferase</keyword>